<accession>A0ABQ5IML6</accession>
<dbReference type="PANTHER" id="PTHR48475">
    <property type="entry name" value="RIBONUCLEASE H"/>
    <property type="match status" value="1"/>
</dbReference>
<dbReference type="Gene3D" id="3.30.420.10">
    <property type="entry name" value="Ribonuclease H-like superfamily/Ribonuclease H"/>
    <property type="match status" value="1"/>
</dbReference>
<dbReference type="InterPro" id="IPR036397">
    <property type="entry name" value="RNaseH_sf"/>
</dbReference>
<dbReference type="Proteomes" id="UP001151760">
    <property type="component" value="Unassembled WGS sequence"/>
</dbReference>
<dbReference type="EMBL" id="BQNB010020912">
    <property type="protein sequence ID" value="GJU00925.1"/>
    <property type="molecule type" value="Genomic_DNA"/>
</dbReference>
<keyword evidence="2" id="KW-1185">Reference proteome</keyword>
<organism evidence="1 2">
    <name type="scientific">Tanacetum coccineum</name>
    <dbReference type="NCBI Taxonomy" id="301880"/>
    <lineage>
        <taxon>Eukaryota</taxon>
        <taxon>Viridiplantae</taxon>
        <taxon>Streptophyta</taxon>
        <taxon>Embryophyta</taxon>
        <taxon>Tracheophyta</taxon>
        <taxon>Spermatophyta</taxon>
        <taxon>Magnoliopsida</taxon>
        <taxon>eudicotyledons</taxon>
        <taxon>Gunneridae</taxon>
        <taxon>Pentapetalae</taxon>
        <taxon>asterids</taxon>
        <taxon>campanulids</taxon>
        <taxon>Asterales</taxon>
        <taxon>Asteraceae</taxon>
        <taxon>Asteroideae</taxon>
        <taxon>Anthemideae</taxon>
        <taxon>Anthemidinae</taxon>
        <taxon>Tanacetum</taxon>
    </lineage>
</organism>
<keyword evidence="1" id="KW-0548">Nucleotidyltransferase</keyword>
<comment type="caution">
    <text evidence="1">The sequence shown here is derived from an EMBL/GenBank/DDBJ whole genome shotgun (WGS) entry which is preliminary data.</text>
</comment>
<dbReference type="InterPro" id="IPR012337">
    <property type="entry name" value="RNaseH-like_sf"/>
</dbReference>
<keyword evidence="1" id="KW-0695">RNA-directed DNA polymerase</keyword>
<dbReference type="PANTHER" id="PTHR48475:SF1">
    <property type="entry name" value="RNASE H TYPE-1 DOMAIN-CONTAINING PROTEIN"/>
    <property type="match status" value="1"/>
</dbReference>
<protein>
    <submittedName>
        <fullName evidence="1">Reverse transcriptase domain-containing protein</fullName>
    </submittedName>
</protein>
<sequence>MGGRGEGKDEVCSGGCVGAGGEWGVGECWVQGGVGRDGRVACWGGVKWSGVELGEVVRAWGGSLYGEGWGDGMSREGGCLKACGREDGGVLRRGRVDLGACVTLQWGGAVLWALREEGRVVRGTGGVMSRGLGEEAVEWRRSLGGEVGDDNETGPEGGGGGWVEVSCTGVRGAVFWCAGDGWWDVLVLRRVARWCSGGERLQISLLAGCGGGGTYRVGVGMKWVGEMAGGLGWTFGVGGWGGVWGTWVRVTGVLVVKCGGGGGGATGSWGEWERSGGGWGVGKFGVAEGEEGEKGGGWGGVADGGTVSVVEVESWVRGDECCVLWGVWVVKWGGGGEGGVADWRGGGGWAGRGWGCKGMRVRGRVGGGCGWGNGKGVGGDGRESGSGGVEGVGGWFEGEGGRAWDWAVGGDGGGRWEGEALGGVTEGAVDWGVEAVGVGRERWIGGESRVIQAVKLGVRAEGEGWGGGSAEEYLGCGLVGGGDVVGGGGDGGRGLGVGGWGVTYGVELVEVGAGEGGSVGWRWGRELRCGGEEGRGVGVWRRGVGDVTSRCVGGIAWGLMECGRLGVGGVGLVGTSQSRELVGGGWGGGGWVWVGGGSGGQGVRDSIRRGRGGWGELDVAGGGGGVDVRDMRGWRWVVVRRWGDGMLGVAGGREYGRCIGLGGRSWGGVGMAVLWVVLGAEGGLKGKGGGVVCCDRELDGWFGGRGAGGVEEGVEQGEGCVGGDHGSVVGGGVCGAVSWKSGWEGVDGSLGMGEVGDGGAGVGMLGEREVGCDGGGWGGVVVGERRGMEVGWGVGGGLGINCGGWLGHRWGIRALGERSFRPKYLTCKKDFKAKIASVGSPSFKSFRFKVIDTKGAENLCGSIIFPDKKIRSICSVAVVLQAEVVTSSQLAIVDPPGDITVPTTPPKKFFTQDFIGPRFTEMPMTWSPDVTLVSVKEKFRNVMKCLKSPSKFAKSLTCGASISWGRSRLHEGTNTYSWLSTICQNGLKRKRSPSTTPELFVMLKYGVTHRLSTAYHPQTSGQVEVSNRGLKRILERTVGENRASWSDKLDDALWAFRTAYKTPIGDKPAWYHRKVQLNELNELRDHAYENSLIYKEKTKRIHDSKIKNRVFNVGDQVLLFNFRLKMFSGKLKSYWSGPFTIANVFPYGIVELSQNSGPNFKVNGHRIKHYFGGDVPKLVVPDLQTFLKGK</sequence>
<dbReference type="SUPFAM" id="SSF53098">
    <property type="entry name" value="Ribonuclease H-like"/>
    <property type="match status" value="1"/>
</dbReference>
<reference evidence="1" key="1">
    <citation type="journal article" date="2022" name="Int. J. Mol. Sci.">
        <title>Draft Genome of Tanacetum Coccineum: Genomic Comparison of Closely Related Tanacetum-Family Plants.</title>
        <authorList>
            <person name="Yamashiro T."/>
            <person name="Shiraishi A."/>
            <person name="Nakayama K."/>
            <person name="Satake H."/>
        </authorList>
    </citation>
    <scope>NUCLEOTIDE SEQUENCE</scope>
</reference>
<name>A0ABQ5IML6_9ASTR</name>
<dbReference type="GO" id="GO:0003964">
    <property type="term" value="F:RNA-directed DNA polymerase activity"/>
    <property type="evidence" value="ECO:0007669"/>
    <property type="project" value="UniProtKB-KW"/>
</dbReference>
<gene>
    <name evidence="1" type="ORF">Tco_1111263</name>
</gene>
<evidence type="ECO:0000313" key="2">
    <source>
        <dbReference type="Proteomes" id="UP001151760"/>
    </source>
</evidence>
<keyword evidence="1" id="KW-0808">Transferase</keyword>
<evidence type="ECO:0000313" key="1">
    <source>
        <dbReference type="EMBL" id="GJU00925.1"/>
    </source>
</evidence>
<proteinExistence type="predicted"/>
<reference evidence="1" key="2">
    <citation type="submission" date="2022-01" db="EMBL/GenBank/DDBJ databases">
        <authorList>
            <person name="Yamashiro T."/>
            <person name="Shiraishi A."/>
            <person name="Satake H."/>
            <person name="Nakayama K."/>
        </authorList>
    </citation>
    <scope>NUCLEOTIDE SEQUENCE</scope>
</reference>